<reference evidence="4" key="1">
    <citation type="journal article" date="2019" name="Int. J. Syst. Evol. Microbiol.">
        <title>The Global Catalogue of Microorganisms (GCM) 10K type strain sequencing project: providing services to taxonomists for standard genome sequencing and annotation.</title>
        <authorList>
            <consortium name="The Broad Institute Genomics Platform"/>
            <consortium name="The Broad Institute Genome Sequencing Center for Infectious Disease"/>
            <person name="Wu L."/>
            <person name="Ma J."/>
        </authorList>
    </citation>
    <scope>NUCLEOTIDE SEQUENCE [LARGE SCALE GENOMIC DNA]</scope>
    <source>
        <strain evidence="4">CGMCC 1.13574</strain>
    </source>
</reference>
<evidence type="ECO:0000313" key="4">
    <source>
        <dbReference type="Proteomes" id="UP001597343"/>
    </source>
</evidence>
<protein>
    <submittedName>
        <fullName evidence="3">Sulfurtransferase TusA family protein</fullName>
    </submittedName>
</protein>
<comment type="similarity">
    <text evidence="1">Belongs to the sulfur carrier protein TusA family.</text>
</comment>
<proteinExistence type="inferred from homology"/>
<dbReference type="Gene3D" id="3.30.110.40">
    <property type="entry name" value="TusA-like domain"/>
    <property type="match status" value="1"/>
</dbReference>
<dbReference type="Pfam" id="PF01206">
    <property type="entry name" value="TusA"/>
    <property type="match status" value="1"/>
</dbReference>
<sequence length="74" mass="8272">MEINLKVDATGLACPMPIVKAKKGMESLSAGQIMLIETTDKGSASDFPSWVNRMNYQLIKTEEAEGLYRFFVQK</sequence>
<evidence type="ECO:0000259" key="2">
    <source>
        <dbReference type="PROSITE" id="PS01148"/>
    </source>
</evidence>
<dbReference type="EMBL" id="JBHUIO010000005">
    <property type="protein sequence ID" value="MFD2170288.1"/>
    <property type="molecule type" value="Genomic_DNA"/>
</dbReference>
<dbReference type="Proteomes" id="UP001597343">
    <property type="component" value="Unassembled WGS sequence"/>
</dbReference>
<dbReference type="SUPFAM" id="SSF64307">
    <property type="entry name" value="SirA-like"/>
    <property type="match status" value="1"/>
</dbReference>
<dbReference type="PANTHER" id="PTHR33279">
    <property type="entry name" value="SULFUR CARRIER PROTEIN YEDF-RELATED"/>
    <property type="match status" value="1"/>
</dbReference>
<accession>A0ABW4ZWA1</accession>
<comment type="caution">
    <text evidence="3">The sequence shown here is derived from an EMBL/GenBank/DDBJ whole genome shotgun (WGS) entry which is preliminary data.</text>
</comment>
<dbReference type="PANTHER" id="PTHR33279:SF6">
    <property type="entry name" value="SULFUR CARRIER PROTEIN YEDF-RELATED"/>
    <property type="match status" value="1"/>
</dbReference>
<dbReference type="RefSeq" id="WP_386046103.1">
    <property type="nucleotide sequence ID" value="NZ_JBHUIO010000005.1"/>
</dbReference>
<evidence type="ECO:0000313" key="3">
    <source>
        <dbReference type="EMBL" id="MFD2170288.1"/>
    </source>
</evidence>
<gene>
    <name evidence="3" type="ORF">ACFSOY_09785</name>
</gene>
<dbReference type="PROSITE" id="PS01148">
    <property type="entry name" value="UPF0033"/>
    <property type="match status" value="1"/>
</dbReference>
<dbReference type="InterPro" id="IPR036868">
    <property type="entry name" value="TusA-like_sf"/>
</dbReference>
<evidence type="ECO:0000256" key="1">
    <source>
        <dbReference type="ARBA" id="ARBA00008984"/>
    </source>
</evidence>
<feature type="domain" description="UPF0033" evidence="2">
    <location>
        <begin position="7"/>
        <end position="31"/>
    </location>
</feature>
<dbReference type="CDD" id="cd00291">
    <property type="entry name" value="SirA_YedF_YeeD"/>
    <property type="match status" value="1"/>
</dbReference>
<keyword evidence="4" id="KW-1185">Reference proteome</keyword>
<name>A0ABW4ZWA1_9BACL</name>
<dbReference type="InterPro" id="IPR001455">
    <property type="entry name" value="TusA-like"/>
</dbReference>
<organism evidence="3 4">
    <name type="scientific">Tumebacillus lipolyticus</name>
    <dbReference type="NCBI Taxonomy" id="1280370"/>
    <lineage>
        <taxon>Bacteria</taxon>
        <taxon>Bacillati</taxon>
        <taxon>Bacillota</taxon>
        <taxon>Bacilli</taxon>
        <taxon>Bacillales</taxon>
        <taxon>Alicyclobacillaceae</taxon>
        <taxon>Tumebacillus</taxon>
    </lineage>
</organism>